<evidence type="ECO:0000313" key="1">
    <source>
        <dbReference type="EMBL" id="AGU71366.1"/>
    </source>
</evidence>
<sequence length="34" mass="4025">VSWLLLLTTAHLFASPRLSTMRCWQKLEFTITME</sequence>
<keyword evidence="1" id="KW-0687">Ribonucleoprotein</keyword>
<name>T1Z171_9MYRT</name>
<organism evidence="1">
    <name type="scientific">Lumnitzera racemosa</name>
    <dbReference type="NCBI Taxonomy" id="99438"/>
    <lineage>
        <taxon>Eukaryota</taxon>
        <taxon>Viridiplantae</taxon>
        <taxon>Streptophyta</taxon>
        <taxon>Embryophyta</taxon>
        <taxon>Tracheophyta</taxon>
        <taxon>Spermatophyta</taxon>
        <taxon>Magnoliopsida</taxon>
        <taxon>eudicotyledons</taxon>
        <taxon>Gunneridae</taxon>
        <taxon>Pentapetalae</taxon>
        <taxon>rosids</taxon>
        <taxon>malvids</taxon>
        <taxon>Myrtales</taxon>
        <taxon>Combretaceae</taxon>
        <taxon>Lumnitzera</taxon>
    </lineage>
</organism>
<accession>T1Z171</accession>
<dbReference type="GO" id="GO:0005840">
    <property type="term" value="C:ribosome"/>
    <property type="evidence" value="ECO:0007669"/>
    <property type="project" value="UniProtKB-KW"/>
</dbReference>
<feature type="non-terminal residue" evidence="1">
    <location>
        <position position="1"/>
    </location>
</feature>
<feature type="non-terminal residue" evidence="1">
    <location>
        <position position="34"/>
    </location>
</feature>
<dbReference type="AlphaFoldDB" id="T1Z171"/>
<reference evidence="1" key="1">
    <citation type="submission" date="2013-07" db="EMBL/GenBank/DDBJ databases">
        <title>Recent population admixture at the southern South China Sea revealed by both Illumina and Sanger sequencing.</title>
        <authorList>
            <person name="Li J."/>
            <person name="Yang Y."/>
            <person name="Fang L."/>
            <person name="Guo M."/>
            <person name="Zhou R."/>
            <person name="Shi S."/>
        </authorList>
    </citation>
    <scope>NUCLEOTIDE SEQUENCE</scope>
    <source>
        <strain evidence="1">Lr453_ref</strain>
    </source>
</reference>
<keyword evidence="1" id="KW-0689">Ribosomal protein</keyword>
<dbReference type="EMBL" id="KF477467">
    <property type="protein sequence ID" value="AGU71366.1"/>
    <property type="molecule type" value="Genomic_DNA"/>
</dbReference>
<proteinExistence type="predicted"/>
<protein>
    <submittedName>
        <fullName evidence="1">60S ribosomal protein l30</fullName>
    </submittedName>
</protein>